<organism evidence="5 6">
    <name type="scientific">Flexivirga alba</name>
    <dbReference type="NCBI Taxonomy" id="702742"/>
    <lineage>
        <taxon>Bacteria</taxon>
        <taxon>Bacillati</taxon>
        <taxon>Actinomycetota</taxon>
        <taxon>Actinomycetes</taxon>
        <taxon>Micrococcales</taxon>
        <taxon>Dermacoccaceae</taxon>
        <taxon>Flexivirga</taxon>
    </lineage>
</organism>
<reference evidence="6" key="1">
    <citation type="journal article" date="2019" name="Int. J. Syst. Evol. Microbiol.">
        <title>The Global Catalogue of Microorganisms (GCM) 10K type strain sequencing project: providing services to taxonomists for standard genome sequencing and annotation.</title>
        <authorList>
            <consortium name="The Broad Institute Genomics Platform"/>
            <consortium name="The Broad Institute Genome Sequencing Center for Infectious Disease"/>
            <person name="Wu L."/>
            <person name="Ma J."/>
        </authorList>
    </citation>
    <scope>NUCLEOTIDE SEQUENCE [LARGE SCALE GENOMIC DNA]</scope>
    <source>
        <strain evidence="6">CCUG 58127</strain>
    </source>
</reference>
<protein>
    <submittedName>
        <fullName evidence="5">Holo-ACP synthase</fullName>
        <ecNumber evidence="5">2.7.8.7</ecNumber>
    </submittedName>
</protein>
<evidence type="ECO:0000313" key="5">
    <source>
        <dbReference type="EMBL" id="MFC6705731.1"/>
    </source>
</evidence>
<evidence type="ECO:0000256" key="2">
    <source>
        <dbReference type="ARBA" id="ARBA00022723"/>
    </source>
</evidence>
<dbReference type="GO" id="GO:0008897">
    <property type="term" value="F:holo-[acyl-carrier-protein] synthase activity"/>
    <property type="evidence" value="ECO:0007669"/>
    <property type="project" value="UniProtKB-EC"/>
</dbReference>
<proteinExistence type="predicted"/>
<keyword evidence="6" id="KW-1185">Reference proteome</keyword>
<dbReference type="EMBL" id="JBHSWH010000001">
    <property type="protein sequence ID" value="MFC6705731.1"/>
    <property type="molecule type" value="Genomic_DNA"/>
</dbReference>
<dbReference type="Gene3D" id="3.90.470.20">
    <property type="entry name" value="4'-phosphopantetheinyl transferase domain"/>
    <property type="match status" value="1"/>
</dbReference>
<dbReference type="EC" id="2.7.8.7" evidence="5"/>
<dbReference type="Proteomes" id="UP001596298">
    <property type="component" value="Unassembled WGS sequence"/>
</dbReference>
<name>A0ABW2AH61_9MICO</name>
<evidence type="ECO:0000256" key="1">
    <source>
        <dbReference type="ARBA" id="ARBA00022679"/>
    </source>
</evidence>
<comment type="caution">
    <text evidence="5">The sequence shown here is derived from an EMBL/GenBank/DDBJ whole genome shotgun (WGS) entry which is preliminary data.</text>
</comment>
<dbReference type="InterPro" id="IPR037143">
    <property type="entry name" value="4-PPantetheinyl_Trfase_dom_sf"/>
</dbReference>
<gene>
    <name evidence="5" type="ORF">ACFQDH_10745</name>
</gene>
<evidence type="ECO:0000256" key="3">
    <source>
        <dbReference type="ARBA" id="ARBA00022842"/>
    </source>
</evidence>
<keyword evidence="3" id="KW-0460">Magnesium</keyword>
<keyword evidence="2" id="KW-0479">Metal-binding</keyword>
<sequence length="154" mass="16698">MTDTDPRSPSDARHSRALPFNVRVGTETRDVSSVEASIRRHGRTFLDRTFTAQEIHTCGGYDTEPHLLAARLAGRFCAKEAALKMLRPTAIMPEWLDMEVVGVPGGWLRLNLTGIALQIAEERGIGDVQVSISQDGSVAVATVIGVERSLDEAG</sequence>
<dbReference type="NCBIfam" id="TIGR00556">
    <property type="entry name" value="pantethn_trn"/>
    <property type="match status" value="1"/>
</dbReference>
<feature type="domain" description="4'-phosphopantetheinyl transferase" evidence="4">
    <location>
        <begin position="24"/>
        <end position="122"/>
    </location>
</feature>
<dbReference type="SUPFAM" id="SSF56214">
    <property type="entry name" value="4'-phosphopantetheinyl transferase"/>
    <property type="match status" value="1"/>
</dbReference>
<dbReference type="InterPro" id="IPR004568">
    <property type="entry name" value="Ppantetheine-prot_Trfase_dom"/>
</dbReference>
<evidence type="ECO:0000313" key="6">
    <source>
        <dbReference type="Proteomes" id="UP001596298"/>
    </source>
</evidence>
<keyword evidence="1 5" id="KW-0808">Transferase</keyword>
<accession>A0ABW2AH61</accession>
<dbReference type="RefSeq" id="WP_382401128.1">
    <property type="nucleotide sequence ID" value="NZ_JBHSWH010000001.1"/>
</dbReference>
<evidence type="ECO:0000259" key="4">
    <source>
        <dbReference type="Pfam" id="PF01648"/>
    </source>
</evidence>
<dbReference type="InterPro" id="IPR008278">
    <property type="entry name" value="4-PPantetheinyl_Trfase_dom"/>
</dbReference>
<dbReference type="Pfam" id="PF01648">
    <property type="entry name" value="ACPS"/>
    <property type="match status" value="1"/>
</dbReference>